<protein>
    <submittedName>
        <fullName evidence="2">Pseudouridylate synthase</fullName>
    </submittedName>
</protein>
<name>A0A7Z0QR60_9GAMM</name>
<dbReference type="RefSeq" id="WP_180545509.1">
    <property type="nucleotide sequence ID" value="NZ_JACCJZ010000017.1"/>
</dbReference>
<comment type="caution">
    <text evidence="2">The sequence shown here is derived from an EMBL/GenBank/DDBJ whole genome shotgun (WGS) entry which is preliminary data.</text>
</comment>
<dbReference type="GO" id="GO:0009982">
    <property type="term" value="F:pseudouridine synthase activity"/>
    <property type="evidence" value="ECO:0007669"/>
    <property type="project" value="InterPro"/>
</dbReference>
<dbReference type="Proteomes" id="UP000589896">
    <property type="component" value="Unassembled WGS sequence"/>
</dbReference>
<dbReference type="GO" id="GO:0000455">
    <property type="term" value="P:enzyme-directed rRNA pseudouridine synthesis"/>
    <property type="evidence" value="ECO:0007669"/>
    <property type="project" value="TreeGrafter"/>
</dbReference>
<keyword evidence="3" id="KW-1185">Reference proteome</keyword>
<reference evidence="2 3" key="1">
    <citation type="submission" date="2020-07" db="EMBL/GenBank/DDBJ databases">
        <title>isolation of Luteimonas sp. SJ-16.</title>
        <authorList>
            <person name="Huang X.-X."/>
            <person name="Xu L."/>
            <person name="Sun J.-Q."/>
        </authorList>
    </citation>
    <scope>NUCLEOTIDE SEQUENCE [LARGE SCALE GENOMIC DNA]</scope>
    <source>
        <strain evidence="2 3">SJ-16</strain>
    </source>
</reference>
<sequence length="295" mass="32792">MTRVPLPELDGVPASRLQLPPGPWATVLDALCARFPAVPRAVWQSRFDRGRVLDATGAPLARHAAHRAGLEIGYYREVVDEPRIEDEARIVYADARLVVADKPHGLPVMPAGRFVTQTLLARLRRELGMPHLVPLHRLDRATAGLVMFSADPATRAAYHALFQERRVVKRYEALAPALTGIDFPHRRCSRIERGEPFFRMREADGPANSETVVEVIERAGATWRYALTPVTGRKHQLRLHMAVLGAPILHDPWYPTLQDARPDAPPLQLLARALAFDDPHDGTPRQFVSGRGLGG</sequence>
<gene>
    <name evidence="2" type="ORF">H0E82_11100</name>
</gene>
<dbReference type="PROSITE" id="PS01129">
    <property type="entry name" value="PSI_RLU"/>
    <property type="match status" value="1"/>
</dbReference>
<dbReference type="InterPro" id="IPR006145">
    <property type="entry name" value="PsdUridine_synth_RsuA/RluA"/>
</dbReference>
<proteinExistence type="predicted"/>
<dbReference type="PANTHER" id="PTHR21600">
    <property type="entry name" value="MITOCHONDRIAL RNA PSEUDOURIDINE SYNTHASE"/>
    <property type="match status" value="1"/>
</dbReference>
<dbReference type="SUPFAM" id="SSF55120">
    <property type="entry name" value="Pseudouridine synthase"/>
    <property type="match status" value="1"/>
</dbReference>
<evidence type="ECO:0000259" key="1">
    <source>
        <dbReference type="Pfam" id="PF00849"/>
    </source>
</evidence>
<dbReference type="GO" id="GO:0140098">
    <property type="term" value="F:catalytic activity, acting on RNA"/>
    <property type="evidence" value="ECO:0007669"/>
    <property type="project" value="UniProtKB-ARBA"/>
</dbReference>
<evidence type="ECO:0000313" key="2">
    <source>
        <dbReference type="EMBL" id="NYZ63309.1"/>
    </source>
</evidence>
<dbReference type="GO" id="GO:0003723">
    <property type="term" value="F:RNA binding"/>
    <property type="evidence" value="ECO:0007669"/>
    <property type="project" value="InterPro"/>
</dbReference>
<organism evidence="2 3">
    <name type="scientific">Luteimonas deserti</name>
    <dbReference type="NCBI Taxonomy" id="2752306"/>
    <lineage>
        <taxon>Bacteria</taxon>
        <taxon>Pseudomonadati</taxon>
        <taxon>Pseudomonadota</taxon>
        <taxon>Gammaproteobacteria</taxon>
        <taxon>Lysobacterales</taxon>
        <taxon>Lysobacteraceae</taxon>
        <taxon>Luteimonas</taxon>
    </lineage>
</organism>
<accession>A0A7Z0QR60</accession>
<dbReference type="InterPro" id="IPR020103">
    <property type="entry name" value="PsdUridine_synth_cat_dom_sf"/>
</dbReference>
<dbReference type="Gene3D" id="3.30.2350.10">
    <property type="entry name" value="Pseudouridine synthase"/>
    <property type="match status" value="1"/>
</dbReference>
<dbReference type="PANTHER" id="PTHR21600:SF84">
    <property type="entry name" value="PSEUDOURIDINE SYNTHASE RSUA_RLUA-LIKE DOMAIN-CONTAINING PROTEIN"/>
    <property type="match status" value="1"/>
</dbReference>
<dbReference type="Pfam" id="PF00849">
    <property type="entry name" value="PseudoU_synth_2"/>
    <property type="match status" value="1"/>
</dbReference>
<dbReference type="AlphaFoldDB" id="A0A7Z0QR60"/>
<feature type="domain" description="Pseudouridine synthase RsuA/RluA-like" evidence="1">
    <location>
        <begin position="97"/>
        <end position="242"/>
    </location>
</feature>
<dbReference type="EMBL" id="JACCJZ010000017">
    <property type="protein sequence ID" value="NYZ63309.1"/>
    <property type="molecule type" value="Genomic_DNA"/>
</dbReference>
<dbReference type="InterPro" id="IPR050188">
    <property type="entry name" value="RluA_PseudoU_synthase"/>
</dbReference>
<evidence type="ECO:0000313" key="3">
    <source>
        <dbReference type="Proteomes" id="UP000589896"/>
    </source>
</evidence>
<dbReference type="InterPro" id="IPR006224">
    <property type="entry name" value="PsdUridine_synth_RluA-like_CS"/>
</dbReference>